<protein>
    <submittedName>
        <fullName evidence="6">IclR family transcriptional regulator</fullName>
    </submittedName>
</protein>
<dbReference type="SMART" id="SM00346">
    <property type="entry name" value="HTH_ICLR"/>
    <property type="match status" value="1"/>
</dbReference>
<dbReference type="EMBL" id="BAABJP010000051">
    <property type="protein sequence ID" value="GAA5171998.1"/>
    <property type="molecule type" value="Genomic_DNA"/>
</dbReference>
<evidence type="ECO:0000256" key="1">
    <source>
        <dbReference type="ARBA" id="ARBA00023015"/>
    </source>
</evidence>
<dbReference type="CDD" id="cd00090">
    <property type="entry name" value="HTH_ARSR"/>
    <property type="match status" value="1"/>
</dbReference>
<dbReference type="InterPro" id="IPR014757">
    <property type="entry name" value="Tscrpt_reg_IclR_C"/>
</dbReference>
<dbReference type="RefSeq" id="WP_185065105.1">
    <property type="nucleotide sequence ID" value="NZ_BAABJP010000051.1"/>
</dbReference>
<reference evidence="7" key="1">
    <citation type="journal article" date="2019" name="Int. J. Syst. Evol. Microbiol.">
        <title>The Global Catalogue of Microorganisms (GCM) 10K type strain sequencing project: providing services to taxonomists for standard genome sequencing and annotation.</title>
        <authorList>
            <consortium name="The Broad Institute Genomics Platform"/>
            <consortium name="The Broad Institute Genome Sequencing Center for Infectious Disease"/>
            <person name="Wu L."/>
            <person name="Ma J."/>
        </authorList>
    </citation>
    <scope>NUCLEOTIDE SEQUENCE [LARGE SCALE GENOMIC DNA]</scope>
    <source>
        <strain evidence="7">JCM 18303</strain>
    </source>
</reference>
<dbReference type="InterPro" id="IPR029016">
    <property type="entry name" value="GAF-like_dom_sf"/>
</dbReference>
<dbReference type="PANTHER" id="PTHR30136:SF35">
    <property type="entry name" value="HTH-TYPE TRANSCRIPTIONAL REGULATOR RV1719"/>
    <property type="match status" value="1"/>
</dbReference>
<organism evidence="6 7">
    <name type="scientific">Pseudonocardia eucalypti</name>
    <dbReference type="NCBI Taxonomy" id="648755"/>
    <lineage>
        <taxon>Bacteria</taxon>
        <taxon>Bacillati</taxon>
        <taxon>Actinomycetota</taxon>
        <taxon>Actinomycetes</taxon>
        <taxon>Pseudonocardiales</taxon>
        <taxon>Pseudonocardiaceae</taxon>
        <taxon>Pseudonocardia</taxon>
    </lineage>
</organism>
<keyword evidence="1" id="KW-0805">Transcription regulation</keyword>
<feature type="domain" description="HTH iclR-type" evidence="4">
    <location>
        <begin position="6"/>
        <end position="67"/>
    </location>
</feature>
<dbReference type="SUPFAM" id="SSF46785">
    <property type="entry name" value="Winged helix' DNA-binding domain"/>
    <property type="match status" value="1"/>
</dbReference>
<dbReference type="Pfam" id="PF09339">
    <property type="entry name" value="HTH_IclR"/>
    <property type="match status" value="1"/>
</dbReference>
<dbReference type="InterPro" id="IPR036390">
    <property type="entry name" value="WH_DNA-bd_sf"/>
</dbReference>
<accession>A0ABP9R656</accession>
<comment type="caution">
    <text evidence="6">The sequence shown here is derived from an EMBL/GenBank/DDBJ whole genome shotgun (WGS) entry which is preliminary data.</text>
</comment>
<keyword evidence="2" id="KW-0238">DNA-binding</keyword>
<evidence type="ECO:0000313" key="7">
    <source>
        <dbReference type="Proteomes" id="UP001428817"/>
    </source>
</evidence>
<evidence type="ECO:0000256" key="3">
    <source>
        <dbReference type="ARBA" id="ARBA00023163"/>
    </source>
</evidence>
<dbReference type="InterPro" id="IPR011991">
    <property type="entry name" value="ArsR-like_HTH"/>
</dbReference>
<feature type="domain" description="IclR-ED" evidence="5">
    <location>
        <begin position="68"/>
        <end position="253"/>
    </location>
</feature>
<dbReference type="PROSITE" id="PS51077">
    <property type="entry name" value="HTH_ICLR"/>
    <property type="match status" value="1"/>
</dbReference>
<evidence type="ECO:0000259" key="5">
    <source>
        <dbReference type="PROSITE" id="PS51078"/>
    </source>
</evidence>
<dbReference type="InterPro" id="IPR050707">
    <property type="entry name" value="HTH_MetabolicPath_Reg"/>
</dbReference>
<dbReference type="SUPFAM" id="SSF55781">
    <property type="entry name" value="GAF domain-like"/>
    <property type="match status" value="1"/>
</dbReference>
<keyword evidence="7" id="KW-1185">Reference proteome</keyword>
<evidence type="ECO:0000259" key="4">
    <source>
        <dbReference type="PROSITE" id="PS51077"/>
    </source>
</evidence>
<dbReference type="InterPro" id="IPR036388">
    <property type="entry name" value="WH-like_DNA-bd_sf"/>
</dbReference>
<dbReference type="Gene3D" id="3.30.450.40">
    <property type="match status" value="1"/>
</dbReference>
<evidence type="ECO:0000256" key="2">
    <source>
        <dbReference type="ARBA" id="ARBA00023125"/>
    </source>
</evidence>
<sequence>MPDATLSTVHNAAQLLKEFTRDAELGVSELARRLGLGKSKVHRLLTTLRSDGLVEQDPRSGRYRLGLVLLELGDAARVRTELHAAAAPVLVRLREQTGEAVEIAVPDGDDIVFVERLEAAHTLRIGPPLEAGRRWPLYCTAAGKVLLAHRPEQAREEYLTGTTLTPLTRQTVVNPDRLRDEITATAARGWAEAVNELEAGISALAAPIRGATAAVVAAVGVRAPTIRYRGASRRRLAMAVVQAGEAISRRLGWAHRNHGA</sequence>
<dbReference type="Pfam" id="PF01614">
    <property type="entry name" value="IclR_C"/>
    <property type="match status" value="1"/>
</dbReference>
<evidence type="ECO:0000313" key="6">
    <source>
        <dbReference type="EMBL" id="GAA5171998.1"/>
    </source>
</evidence>
<dbReference type="PANTHER" id="PTHR30136">
    <property type="entry name" value="HELIX-TURN-HELIX TRANSCRIPTIONAL REGULATOR, ICLR FAMILY"/>
    <property type="match status" value="1"/>
</dbReference>
<keyword evidence="3" id="KW-0804">Transcription</keyword>
<dbReference type="PROSITE" id="PS51078">
    <property type="entry name" value="ICLR_ED"/>
    <property type="match status" value="1"/>
</dbReference>
<dbReference type="Gene3D" id="1.10.10.10">
    <property type="entry name" value="Winged helix-like DNA-binding domain superfamily/Winged helix DNA-binding domain"/>
    <property type="match status" value="1"/>
</dbReference>
<dbReference type="Proteomes" id="UP001428817">
    <property type="component" value="Unassembled WGS sequence"/>
</dbReference>
<gene>
    <name evidence="6" type="ORF">GCM10023321_71240</name>
</gene>
<dbReference type="InterPro" id="IPR005471">
    <property type="entry name" value="Tscrpt_reg_IclR_N"/>
</dbReference>
<proteinExistence type="predicted"/>
<name>A0ABP9R656_9PSEU</name>